<evidence type="ECO:0000313" key="1">
    <source>
        <dbReference type="EMBL" id="MBD2775661.1"/>
    </source>
</evidence>
<dbReference type="AlphaFoldDB" id="A0A8J6XMK9"/>
<reference evidence="1" key="1">
    <citation type="submission" date="2020-09" db="EMBL/GenBank/DDBJ databases">
        <title>Iningainema tapete sp. nov. (Scytonemataceae, Cyanobacteria) from greenhouses in central Florida (USA) produces two types of nodularin with biosynthetic potential for microcystin-LR and anabaenopeptins.</title>
        <authorList>
            <person name="Berthold D.E."/>
            <person name="Lefler F.W."/>
            <person name="Huang I.-S."/>
            <person name="Abdulla H."/>
            <person name="Zimba P.V."/>
            <person name="Laughinghouse H.D. IV."/>
        </authorList>
    </citation>
    <scope>NUCLEOTIDE SEQUENCE</scope>
    <source>
        <strain evidence="1">BLCCT55</strain>
    </source>
</reference>
<dbReference type="Gene3D" id="3.40.50.150">
    <property type="entry name" value="Vaccinia Virus protein VP39"/>
    <property type="match status" value="1"/>
</dbReference>
<dbReference type="GO" id="GO:0032259">
    <property type="term" value="P:methylation"/>
    <property type="evidence" value="ECO:0007669"/>
    <property type="project" value="UniProtKB-KW"/>
</dbReference>
<accession>A0A8J6XMK9</accession>
<dbReference type="EMBL" id="JACXAE010000084">
    <property type="protein sequence ID" value="MBD2775661.1"/>
    <property type="molecule type" value="Genomic_DNA"/>
</dbReference>
<evidence type="ECO:0000313" key="2">
    <source>
        <dbReference type="Proteomes" id="UP000629098"/>
    </source>
</evidence>
<keyword evidence="1" id="KW-0489">Methyltransferase</keyword>
<dbReference type="GO" id="GO:0008168">
    <property type="term" value="F:methyltransferase activity"/>
    <property type="evidence" value="ECO:0007669"/>
    <property type="project" value="UniProtKB-KW"/>
</dbReference>
<dbReference type="SUPFAM" id="SSF53335">
    <property type="entry name" value="S-adenosyl-L-methionine-dependent methyltransferases"/>
    <property type="match status" value="1"/>
</dbReference>
<organism evidence="1 2">
    <name type="scientific">Iningainema tapete BLCC-T55</name>
    <dbReference type="NCBI Taxonomy" id="2748662"/>
    <lineage>
        <taxon>Bacteria</taxon>
        <taxon>Bacillati</taxon>
        <taxon>Cyanobacteriota</taxon>
        <taxon>Cyanophyceae</taxon>
        <taxon>Nostocales</taxon>
        <taxon>Scytonemataceae</taxon>
        <taxon>Iningainema tapete</taxon>
    </lineage>
</organism>
<keyword evidence="1" id="KW-0808">Transferase</keyword>
<proteinExistence type="predicted"/>
<protein>
    <submittedName>
        <fullName evidence="1">Class I SAM-dependent methyltransferase</fullName>
    </submittedName>
</protein>
<dbReference type="RefSeq" id="WP_190834390.1">
    <property type="nucleotide sequence ID" value="NZ_CAWPPI010000084.1"/>
</dbReference>
<dbReference type="InterPro" id="IPR029063">
    <property type="entry name" value="SAM-dependent_MTases_sf"/>
</dbReference>
<sequence>MELQDLLNNPPLLHQMNTGELTSSWKLHNETLYYIDKHVNHTSKTLETGGGMSTILFTLKGAEHTCIVPDQGLVDRIKQYCVNHQIDAKKLSFQVDKSENVLPSIEVNDLDLVLIDGRHAFPSPFIDWYYTAWRLKVGGLLLVDNTEIWTGAVLRDFLLAEQEWQLQQEDLPQCAAFKKLAEYTHSKTWGEQVYTLRNSRNHILSAKIQQAFRLLRQGQLSTLMNKLGNFTIKAT</sequence>
<keyword evidence="2" id="KW-1185">Reference proteome</keyword>
<comment type="caution">
    <text evidence="1">The sequence shown here is derived from an EMBL/GenBank/DDBJ whole genome shotgun (WGS) entry which is preliminary data.</text>
</comment>
<name>A0A8J6XMK9_9CYAN</name>
<dbReference type="Proteomes" id="UP000629098">
    <property type="component" value="Unassembled WGS sequence"/>
</dbReference>
<gene>
    <name evidence="1" type="ORF">ICL16_27290</name>
</gene>